<dbReference type="EC" id="2.6.1.-" evidence="8"/>
<keyword evidence="4 8" id="KW-0032">Aminotransferase</keyword>
<protein>
    <recommendedName>
        <fullName evidence="8">Aminotransferase</fullName>
        <ecNumber evidence="8">2.6.1.-</ecNumber>
    </recommendedName>
</protein>
<organism evidence="10">
    <name type="scientific">Methylobacterium bullatum</name>
    <dbReference type="NCBI Taxonomy" id="570505"/>
    <lineage>
        <taxon>Bacteria</taxon>
        <taxon>Pseudomonadati</taxon>
        <taxon>Pseudomonadota</taxon>
        <taxon>Alphaproteobacteria</taxon>
        <taxon>Hyphomicrobiales</taxon>
        <taxon>Methylobacteriaceae</taxon>
        <taxon>Methylobacterium</taxon>
    </lineage>
</organism>
<accession>A0A679IRY8</accession>
<evidence type="ECO:0000256" key="2">
    <source>
        <dbReference type="ARBA" id="ARBA00007441"/>
    </source>
</evidence>
<dbReference type="InterPro" id="IPR015422">
    <property type="entry name" value="PyrdxlP-dep_Trfase_small"/>
</dbReference>
<name>A0A679IRY8_9HYPH</name>
<evidence type="ECO:0000256" key="6">
    <source>
        <dbReference type="ARBA" id="ARBA00022898"/>
    </source>
</evidence>
<dbReference type="InterPro" id="IPR004839">
    <property type="entry name" value="Aminotransferase_I/II_large"/>
</dbReference>
<evidence type="ECO:0000256" key="5">
    <source>
        <dbReference type="ARBA" id="ARBA00022679"/>
    </source>
</evidence>
<feature type="domain" description="Aminotransferase class I/classII large" evidence="9">
    <location>
        <begin position="32"/>
        <end position="392"/>
    </location>
</feature>
<dbReference type="InterPro" id="IPR004838">
    <property type="entry name" value="NHTrfase_class1_PyrdxlP-BS"/>
</dbReference>
<dbReference type="InterPro" id="IPR015421">
    <property type="entry name" value="PyrdxlP-dep_Trfase_major"/>
</dbReference>
<evidence type="ECO:0000256" key="7">
    <source>
        <dbReference type="ARBA" id="ARBA00049185"/>
    </source>
</evidence>
<comment type="subunit">
    <text evidence="3">Homodimer.</text>
</comment>
<proteinExistence type="inferred from homology"/>
<reference evidence="10" key="1">
    <citation type="submission" date="2019-12" db="EMBL/GenBank/DDBJ databases">
        <authorList>
            <person name="Cremers G."/>
        </authorList>
    </citation>
    <scope>NUCLEOTIDE SEQUENCE</scope>
    <source>
        <strain evidence="10">Mbul1</strain>
    </source>
</reference>
<dbReference type="Pfam" id="PF00155">
    <property type="entry name" value="Aminotran_1_2"/>
    <property type="match status" value="1"/>
</dbReference>
<dbReference type="GO" id="GO:0006520">
    <property type="term" value="P:amino acid metabolic process"/>
    <property type="evidence" value="ECO:0007669"/>
    <property type="project" value="InterPro"/>
</dbReference>
<dbReference type="Gene3D" id="3.40.640.10">
    <property type="entry name" value="Type I PLP-dependent aspartate aminotransferase-like (Major domain)"/>
    <property type="match status" value="1"/>
</dbReference>
<comment type="catalytic activity">
    <reaction evidence="7">
        <text>L-aspartate + 2-oxoglutarate = oxaloacetate + L-glutamate</text>
        <dbReference type="Rhea" id="RHEA:21824"/>
        <dbReference type="ChEBI" id="CHEBI:16452"/>
        <dbReference type="ChEBI" id="CHEBI:16810"/>
        <dbReference type="ChEBI" id="CHEBI:29985"/>
        <dbReference type="ChEBI" id="CHEBI:29991"/>
        <dbReference type="EC" id="2.6.1.1"/>
    </reaction>
</comment>
<dbReference type="PANTHER" id="PTHR46383">
    <property type="entry name" value="ASPARTATE AMINOTRANSFERASE"/>
    <property type="match status" value="1"/>
</dbReference>
<sequence length="400" mass="43893">MGFLADALSKVKPSATIAMTQKARELKASGMDVISLSVGEPDFDTPDHIKEAAIDAIRRGETKYTPVSGIVPLREAIVRKFKRENGLDYKASQTIVGTGGKHVIYNALLATLNPGDEVVIPRPYWVSYPEMVVLCGGTPVFAETDMEHDFKLQPEELDRVITPKTKWIILNSPSNPSGAAYARDEMKKITDVLMRHPHVWVLTDDMYEHLCYGNFEFVTPAQVEPGLYDRTLTMNGVSKAYAMTGWRIGYAAGPEHLIKAMDFVQGQQTSGASSISQWAAVAALDGTQEHLARFRAAFHERRDLVVSMLNQTKGLKCPTPEGAFYVYPSCAETIGRRTPSGKVIQSDEDFVLELLQAEGVAAVHGSAFGLGPNLRISYATSNTALEEACTRIQRFCGSLS</sequence>
<comment type="cofactor">
    <cofactor evidence="1 8">
        <name>pyridoxal 5'-phosphate</name>
        <dbReference type="ChEBI" id="CHEBI:597326"/>
    </cofactor>
</comment>
<dbReference type="GO" id="GO:0004069">
    <property type="term" value="F:L-aspartate:2-oxoglutarate aminotransferase activity"/>
    <property type="evidence" value="ECO:0007669"/>
    <property type="project" value="UniProtKB-EC"/>
</dbReference>
<dbReference type="GO" id="GO:0030170">
    <property type="term" value="F:pyridoxal phosphate binding"/>
    <property type="evidence" value="ECO:0007669"/>
    <property type="project" value="InterPro"/>
</dbReference>
<evidence type="ECO:0000313" key="10">
    <source>
        <dbReference type="EMBL" id="CAA2099368.1"/>
    </source>
</evidence>
<dbReference type="EMBL" id="LR743504">
    <property type="protein sequence ID" value="CAA2099368.1"/>
    <property type="molecule type" value="Genomic_DNA"/>
</dbReference>
<gene>
    <name evidence="10" type="ORF">MBUL_00113</name>
</gene>
<dbReference type="FunFam" id="3.40.640.10:FF:000033">
    <property type="entry name" value="Aspartate aminotransferase"/>
    <property type="match status" value="1"/>
</dbReference>
<dbReference type="PANTHER" id="PTHR46383:SF1">
    <property type="entry name" value="ASPARTATE AMINOTRANSFERASE"/>
    <property type="match status" value="1"/>
</dbReference>
<dbReference type="InterPro" id="IPR015424">
    <property type="entry name" value="PyrdxlP-dep_Trfase"/>
</dbReference>
<comment type="similarity">
    <text evidence="2 8">Belongs to the class-I pyridoxal-phosphate-dependent aminotransferase family.</text>
</comment>
<evidence type="ECO:0000259" key="9">
    <source>
        <dbReference type="Pfam" id="PF00155"/>
    </source>
</evidence>
<dbReference type="CDD" id="cd00609">
    <property type="entry name" value="AAT_like"/>
    <property type="match status" value="1"/>
</dbReference>
<dbReference type="SUPFAM" id="SSF53383">
    <property type="entry name" value="PLP-dependent transferases"/>
    <property type="match status" value="1"/>
</dbReference>
<dbReference type="PROSITE" id="PS00105">
    <property type="entry name" value="AA_TRANSFER_CLASS_1"/>
    <property type="match status" value="1"/>
</dbReference>
<dbReference type="Gene3D" id="3.90.1150.10">
    <property type="entry name" value="Aspartate Aminotransferase, domain 1"/>
    <property type="match status" value="1"/>
</dbReference>
<dbReference type="InterPro" id="IPR050596">
    <property type="entry name" value="AspAT/PAT-like"/>
</dbReference>
<keyword evidence="5 8" id="KW-0808">Transferase</keyword>
<dbReference type="AlphaFoldDB" id="A0A679IRY8"/>
<evidence type="ECO:0000256" key="3">
    <source>
        <dbReference type="ARBA" id="ARBA00011738"/>
    </source>
</evidence>
<evidence type="ECO:0000256" key="8">
    <source>
        <dbReference type="RuleBase" id="RU000481"/>
    </source>
</evidence>
<keyword evidence="6" id="KW-0663">Pyridoxal phosphate</keyword>
<evidence type="ECO:0000256" key="4">
    <source>
        <dbReference type="ARBA" id="ARBA00022576"/>
    </source>
</evidence>
<evidence type="ECO:0000256" key="1">
    <source>
        <dbReference type="ARBA" id="ARBA00001933"/>
    </source>
</evidence>